<dbReference type="RefSeq" id="XP_033584136.1">
    <property type="nucleotide sequence ID" value="XM_033721617.1"/>
</dbReference>
<reference evidence="4" key="2">
    <citation type="submission" date="2020-04" db="EMBL/GenBank/DDBJ databases">
        <authorList>
            <consortium name="NCBI Genome Project"/>
        </authorList>
    </citation>
    <scope>NUCLEOTIDE SEQUENCE</scope>
    <source>
        <strain evidence="4">CBS 304.34</strain>
    </source>
</reference>
<accession>A0A6A6Z7T9</accession>
<protein>
    <submittedName>
        <fullName evidence="2 4">Uncharacterized protein</fullName>
    </submittedName>
</protein>
<dbReference type="GeneID" id="54462510"/>
<evidence type="ECO:0000313" key="4">
    <source>
        <dbReference type="RefSeq" id="XP_033584136.1"/>
    </source>
</evidence>
<proteinExistence type="predicted"/>
<organism evidence="2">
    <name type="scientific">Mytilinidion resinicola</name>
    <dbReference type="NCBI Taxonomy" id="574789"/>
    <lineage>
        <taxon>Eukaryota</taxon>
        <taxon>Fungi</taxon>
        <taxon>Dikarya</taxon>
        <taxon>Ascomycota</taxon>
        <taxon>Pezizomycotina</taxon>
        <taxon>Dothideomycetes</taxon>
        <taxon>Pleosporomycetidae</taxon>
        <taxon>Mytilinidiales</taxon>
        <taxon>Mytilinidiaceae</taxon>
        <taxon>Mytilinidion</taxon>
    </lineage>
</organism>
<name>A0A6A6Z7T9_9PEZI</name>
<gene>
    <name evidence="2 4" type="ORF">BDZ99DRAFT_470216</name>
</gene>
<feature type="region of interest" description="Disordered" evidence="1">
    <location>
        <begin position="145"/>
        <end position="204"/>
    </location>
</feature>
<evidence type="ECO:0000313" key="2">
    <source>
        <dbReference type="EMBL" id="KAF2817172.1"/>
    </source>
</evidence>
<feature type="compositionally biased region" description="Basic and acidic residues" evidence="1">
    <location>
        <begin position="79"/>
        <end position="88"/>
    </location>
</feature>
<keyword evidence="3" id="KW-1185">Reference proteome</keyword>
<sequence>MATAAHACRGVRNRPSVTGCRAPPGRRRISARRHTAANRPAHSARAHRGWNGGSADPGSPKRRRGSLTECTGPGVHPEAGGRRAGRAEDAGLHSTALSNLAVEETAAPGTGIYDADFRRQIRPSSRLYHWARSAAVLSARCSQRRVMQGEPAPPRPGRRKIWAEQEARRTAVLSSDARGPELSSARRFTSPQRPAPCAKPCALK</sequence>
<dbReference type="Proteomes" id="UP000504636">
    <property type="component" value="Unplaced"/>
</dbReference>
<reference evidence="4" key="3">
    <citation type="submission" date="2025-04" db="UniProtKB">
        <authorList>
            <consortium name="RefSeq"/>
        </authorList>
    </citation>
    <scope>IDENTIFICATION</scope>
    <source>
        <strain evidence="4">CBS 304.34</strain>
    </source>
</reference>
<feature type="compositionally biased region" description="Basic residues" evidence="1">
    <location>
        <begin position="24"/>
        <end position="48"/>
    </location>
</feature>
<reference evidence="2 4" key="1">
    <citation type="journal article" date="2020" name="Stud. Mycol.">
        <title>101 Dothideomycetes genomes: a test case for predicting lifestyles and emergence of pathogens.</title>
        <authorList>
            <person name="Haridas S."/>
            <person name="Albert R."/>
            <person name="Binder M."/>
            <person name="Bloem J."/>
            <person name="Labutti K."/>
            <person name="Salamov A."/>
            <person name="Andreopoulos B."/>
            <person name="Baker S."/>
            <person name="Barry K."/>
            <person name="Bills G."/>
            <person name="Bluhm B."/>
            <person name="Cannon C."/>
            <person name="Castanera R."/>
            <person name="Culley D."/>
            <person name="Daum C."/>
            <person name="Ezra D."/>
            <person name="Gonzalez J."/>
            <person name="Henrissat B."/>
            <person name="Kuo A."/>
            <person name="Liang C."/>
            <person name="Lipzen A."/>
            <person name="Lutzoni F."/>
            <person name="Magnuson J."/>
            <person name="Mondo S."/>
            <person name="Nolan M."/>
            <person name="Ohm R."/>
            <person name="Pangilinan J."/>
            <person name="Park H.-J."/>
            <person name="Ramirez L."/>
            <person name="Alfaro M."/>
            <person name="Sun H."/>
            <person name="Tritt A."/>
            <person name="Yoshinaga Y."/>
            <person name="Zwiers L.-H."/>
            <person name="Turgeon B."/>
            <person name="Goodwin S."/>
            <person name="Spatafora J."/>
            <person name="Crous P."/>
            <person name="Grigoriev I."/>
        </authorList>
    </citation>
    <scope>NUCLEOTIDE SEQUENCE</scope>
    <source>
        <strain evidence="2 4">CBS 304.34</strain>
    </source>
</reference>
<evidence type="ECO:0000256" key="1">
    <source>
        <dbReference type="SAM" id="MobiDB-lite"/>
    </source>
</evidence>
<evidence type="ECO:0000313" key="3">
    <source>
        <dbReference type="Proteomes" id="UP000504636"/>
    </source>
</evidence>
<dbReference type="AlphaFoldDB" id="A0A6A6Z7T9"/>
<dbReference type="EMBL" id="MU003692">
    <property type="protein sequence ID" value="KAF2817172.1"/>
    <property type="molecule type" value="Genomic_DNA"/>
</dbReference>
<feature type="region of interest" description="Disordered" evidence="1">
    <location>
        <begin position="1"/>
        <end position="88"/>
    </location>
</feature>